<name>C8PIZ5_9BACT</name>
<dbReference type="EMBL" id="ACYG01000027">
    <property type="protein sequence ID" value="EEV16900.1"/>
    <property type="molecule type" value="Genomic_DNA"/>
</dbReference>
<proteinExistence type="predicted"/>
<evidence type="ECO:0000313" key="2">
    <source>
        <dbReference type="Proteomes" id="UP000005709"/>
    </source>
</evidence>
<evidence type="ECO:0000313" key="1">
    <source>
        <dbReference type="EMBL" id="EEV16900.1"/>
    </source>
</evidence>
<gene>
    <name evidence="1" type="ORF">CAMGR0001_1194</name>
</gene>
<reference evidence="1 2" key="1">
    <citation type="submission" date="2009-07" db="EMBL/GenBank/DDBJ databases">
        <authorList>
            <person name="Madupu R."/>
            <person name="Sebastian Y."/>
            <person name="Durkin A.S."/>
            <person name="Torralba M."/>
            <person name="Methe B."/>
            <person name="Sutton G.G."/>
            <person name="Strausberg R.L."/>
            <person name="Nelson K.E."/>
        </authorList>
    </citation>
    <scope>NUCLEOTIDE SEQUENCE [LARGE SCALE GENOMIC DNA]</scope>
    <source>
        <strain evidence="1 2">RM3268</strain>
    </source>
</reference>
<sequence length="92" mass="10376">MARRDKPRPARFVNREILISQRAVIAHRKANRNAAPPDSPRLNLAPADLCLFTSERRPPSRAFKFTPPEADFAIRAQQKSAITRVAAVCDRI</sequence>
<keyword evidence="2" id="KW-1185">Reference proteome</keyword>
<dbReference type="AlphaFoldDB" id="C8PIZ5"/>
<dbReference type="Proteomes" id="UP000005709">
    <property type="component" value="Unassembled WGS sequence"/>
</dbReference>
<accession>C8PIZ5</accession>
<organism evidence="1 2">
    <name type="scientific">Campylobacter gracilis RM3268</name>
    <dbReference type="NCBI Taxonomy" id="553220"/>
    <lineage>
        <taxon>Bacteria</taxon>
        <taxon>Pseudomonadati</taxon>
        <taxon>Campylobacterota</taxon>
        <taxon>Epsilonproteobacteria</taxon>
        <taxon>Campylobacterales</taxon>
        <taxon>Campylobacteraceae</taxon>
        <taxon>Campylobacter</taxon>
    </lineage>
</organism>
<comment type="caution">
    <text evidence="1">The sequence shown here is derived from an EMBL/GenBank/DDBJ whole genome shotgun (WGS) entry which is preliminary data.</text>
</comment>
<protein>
    <submittedName>
        <fullName evidence="1">Uncharacterized protein</fullName>
    </submittedName>
</protein>